<keyword evidence="2" id="KW-0805">Transcription regulation</keyword>
<dbReference type="GO" id="GO:0003700">
    <property type="term" value="F:DNA-binding transcription factor activity"/>
    <property type="evidence" value="ECO:0007669"/>
    <property type="project" value="InterPro"/>
</dbReference>
<evidence type="ECO:0000313" key="5">
    <source>
        <dbReference type="EMBL" id="BAF88736.1"/>
    </source>
</evidence>
<dbReference type="Proteomes" id="UP000000270">
    <property type="component" value="Chromosome"/>
</dbReference>
<dbReference type="RefSeq" id="WP_012171262.1">
    <property type="nucleotide sequence ID" value="NC_009937.1"/>
</dbReference>
<accession>A8I934</accession>
<evidence type="ECO:0000256" key="2">
    <source>
        <dbReference type="ARBA" id="ARBA00023015"/>
    </source>
</evidence>
<feature type="domain" description="HTH deoR-type" evidence="4">
    <location>
        <begin position="3"/>
        <end position="58"/>
    </location>
</feature>
<organism evidence="5 6">
    <name type="scientific">Azorhizobium caulinodans (strain ATCC 43989 / DSM 5975 / JCM 20966 / LMG 6465 / NBRC 14845 / NCIMB 13405 / ORS 571)</name>
    <dbReference type="NCBI Taxonomy" id="438753"/>
    <lineage>
        <taxon>Bacteria</taxon>
        <taxon>Pseudomonadati</taxon>
        <taxon>Pseudomonadota</taxon>
        <taxon>Alphaproteobacteria</taxon>
        <taxon>Hyphomicrobiales</taxon>
        <taxon>Xanthobacteraceae</taxon>
        <taxon>Azorhizobium</taxon>
    </lineage>
</organism>
<reference evidence="5 6" key="5">
    <citation type="journal article" date="2010" name="Appl. Environ. Microbiol.">
        <title>phrR-like gene praR of Azorhizobium caulinodans ORS571 is essential for symbiosis with Sesbania rostrata and is involved in expression of reb genes.</title>
        <authorList>
            <person name="Akiba N."/>
            <person name="Aono T."/>
            <person name="Toyazaki H."/>
            <person name="Sato S."/>
            <person name="Oyaizu H."/>
        </authorList>
    </citation>
    <scope>NUCLEOTIDE SEQUENCE [LARGE SCALE GENOMIC DNA]</scope>
    <source>
        <strain evidence="6">ATCC 43989 / DSM 5975 / JCM 20966 / LMG 6465 / NBRC 14845 / NCIMB 13405 / ORS 571</strain>
    </source>
</reference>
<dbReference type="HOGENOM" id="CLU_060699_0_0_5"/>
<proteinExistence type="predicted"/>
<protein>
    <submittedName>
        <fullName evidence="5">Transcriptional regulator</fullName>
    </submittedName>
</protein>
<dbReference type="InterPro" id="IPR037171">
    <property type="entry name" value="NagB/RpiA_transferase-like"/>
</dbReference>
<name>A8I934_AZOC5</name>
<keyword evidence="1" id="KW-0678">Repressor</keyword>
<reference evidence="5 6" key="4">
    <citation type="journal article" date="2009" name="Appl. Environ. Microbiol.">
        <title>Comparative genome-wide transcriptional profiling of Azorhizobium caulinodans ORS571 grown under free-living and symbiotic conditions.</title>
        <authorList>
            <person name="Tsukada S."/>
            <person name="Aono T."/>
            <person name="Akiba N."/>
            <person name="Lee KB."/>
            <person name="Liu CT."/>
            <person name="Toyazaki H."/>
            <person name="Oyaizu H."/>
        </authorList>
    </citation>
    <scope>NUCLEOTIDE SEQUENCE [LARGE SCALE GENOMIC DNA]</scope>
    <source>
        <strain evidence="6">ATCC 43989 / DSM 5975 / JCM 20966 / LMG 6465 / NBRC 14845 / NCIMB 13405 / ORS 571</strain>
    </source>
</reference>
<dbReference type="AlphaFoldDB" id="A8I934"/>
<dbReference type="SMART" id="SM01134">
    <property type="entry name" value="DeoRC"/>
    <property type="match status" value="1"/>
</dbReference>
<dbReference type="PANTHER" id="PTHR30363:SF4">
    <property type="entry name" value="GLYCEROL-3-PHOSPHATE REGULON REPRESSOR"/>
    <property type="match status" value="1"/>
</dbReference>
<reference evidence="6" key="2">
    <citation type="submission" date="2007-04" db="EMBL/GenBank/DDBJ databases">
        <title>Complete genome sequence of the nitrogen-fixing bacterium Azorhizobium caulinodans ORS571.</title>
        <authorList>
            <person name="Lee K.B."/>
            <person name="Backer P.D."/>
            <person name="Aono T."/>
            <person name="Liu C.T."/>
            <person name="Suzuki S."/>
            <person name="Suzuki T."/>
            <person name="Kaneko T."/>
            <person name="Yamada M."/>
            <person name="Tabata S."/>
            <person name="Kupfer D.M."/>
            <person name="Najar F.Z."/>
            <person name="Wiley G.B."/>
            <person name="Roe B."/>
            <person name="Binnewies T."/>
            <person name="Ussery D."/>
            <person name="Vereecke D."/>
            <person name="Gevers D."/>
            <person name="Holsters M."/>
            <person name="Oyaizu H."/>
        </authorList>
    </citation>
    <scope>NUCLEOTIDE SEQUENCE [LARGE SCALE GENOMIC DNA]</scope>
    <source>
        <strain evidence="6">ATCC 43989 / DSM 5975 / JCM 20966 / LMG 6465 / NBRC 14845 / NCIMB 13405 / ORS 571</strain>
    </source>
</reference>
<reference evidence="5 6" key="3">
    <citation type="journal article" date="2008" name="BMC Genomics">
        <title>The genome of the versatile nitrogen fixer Azorhizobium caulinodans ORS571.</title>
        <authorList>
            <person name="Lee KB."/>
            <person name="Backer P.D."/>
            <person name="Aono T."/>
            <person name="Liu CT."/>
            <person name="Suzuki S."/>
            <person name="Suzuki T."/>
            <person name="Kaneko T."/>
            <person name="Yamada M."/>
            <person name="Tabata S."/>
            <person name="Kupfer D.M."/>
            <person name="Najar F.Z."/>
            <person name="Wiley G.B."/>
            <person name="Roe B."/>
            <person name="Binnewies T.T."/>
            <person name="Ussery D.W."/>
            <person name="D'Haeze W."/>
            <person name="Herder J.D."/>
            <person name="Gevers D."/>
            <person name="Vereecke D."/>
            <person name="Holsters M."/>
            <person name="Oyaizu H."/>
        </authorList>
    </citation>
    <scope>NUCLEOTIDE SEQUENCE [LARGE SCALE GENOMIC DNA]</scope>
    <source>
        <strain evidence="6">ATCC 43989 / DSM 5975 / JCM 20966 / LMG 6465 / NBRC 14845 / NCIMB 13405 / ORS 571</strain>
    </source>
</reference>
<dbReference type="InterPro" id="IPR050313">
    <property type="entry name" value="Carb_Metab_HTH_regulators"/>
</dbReference>
<evidence type="ECO:0000259" key="4">
    <source>
        <dbReference type="PROSITE" id="PS51000"/>
    </source>
</evidence>
<dbReference type="SUPFAM" id="SSF100950">
    <property type="entry name" value="NagB/RpiA/CoA transferase-like"/>
    <property type="match status" value="1"/>
</dbReference>
<dbReference type="PROSITE" id="PS51000">
    <property type="entry name" value="HTH_DEOR_2"/>
    <property type="match status" value="1"/>
</dbReference>
<dbReference type="InterPro" id="IPR014036">
    <property type="entry name" value="DeoR-like_C"/>
</dbReference>
<dbReference type="STRING" id="438753.AZC_2738"/>
<sequence length="254" mass="27653">MDLTDRQQEILAVARSSGRVMVEDLALRFQVTPQTIRKDLNDLCDRQLLARTHGGAVVTSSVENVAYEARRLIADAEKRAIGRAAAALIPDKSSLFINIGTTTEEVAKSLGDRRDLLVITNNLHVAMQLYPNPDMRVIVAGGQVRHSDGAVIGASAIDLIQQFKVDLAIIGASAIDEDGALLDFDYQEVRVSQAIIANARRVVLVSDHLKVGRSAPVRIAHLKQVDVFVTDKMVSPRLAKVCREANVEVIEAGE</sequence>
<reference evidence="5 6" key="6">
    <citation type="journal article" date="2011" name="Appl. Environ. Microbiol.">
        <title>Involvement of the azorhizobial chromosome partition gene (parA) in the onset of bacteroid differentiation during Sesbania rostrata stem nodule development.</title>
        <authorList>
            <person name="Liu CT."/>
            <person name="Lee KB."/>
            <person name="Wang YS."/>
            <person name="Peng MH."/>
            <person name="Lee KT."/>
            <person name="Suzuki S."/>
            <person name="Suzuki T."/>
            <person name="Oyaizu H."/>
        </authorList>
    </citation>
    <scope>NUCLEOTIDE SEQUENCE [LARGE SCALE GENOMIC DNA]</scope>
    <source>
        <strain evidence="6">ATCC 43989 / DSM 5975 / JCM 20966 / LMG 6465 / NBRC 14845 / NCIMB 13405 / ORS 571</strain>
    </source>
</reference>
<dbReference type="InterPro" id="IPR036390">
    <property type="entry name" value="WH_DNA-bd_sf"/>
</dbReference>
<dbReference type="SMART" id="SM00420">
    <property type="entry name" value="HTH_DEOR"/>
    <property type="match status" value="1"/>
</dbReference>
<keyword evidence="6" id="KW-1185">Reference proteome</keyword>
<dbReference type="Pfam" id="PF00455">
    <property type="entry name" value="DeoRC"/>
    <property type="match status" value="1"/>
</dbReference>
<dbReference type="SUPFAM" id="SSF46785">
    <property type="entry name" value="Winged helix' DNA-binding domain"/>
    <property type="match status" value="1"/>
</dbReference>
<dbReference type="eggNOG" id="COG1349">
    <property type="taxonomic scope" value="Bacteria"/>
</dbReference>
<evidence type="ECO:0000256" key="1">
    <source>
        <dbReference type="ARBA" id="ARBA00022491"/>
    </source>
</evidence>
<gene>
    <name evidence="5" type="primary">deoR</name>
    <name evidence="5" type="ordered locus">AZC_2738</name>
</gene>
<reference evidence="5 6" key="1">
    <citation type="journal article" date="2007" name="Appl. Environ. Microbiol.">
        <title>Rhizobial factors required for stem nodule maturation and maintenance in Sesbania rostrata-Azorhizobium caulinodans ORS571 symbiosis.</title>
        <authorList>
            <person name="Suzuki S."/>
            <person name="Aono T."/>
            <person name="Lee KB."/>
            <person name="Suzuki T."/>
            <person name="Liu CT."/>
            <person name="Miwa H."/>
            <person name="Wakao S."/>
            <person name="Iki T."/>
            <person name="Oyaizu H."/>
        </authorList>
    </citation>
    <scope>NUCLEOTIDE SEQUENCE [LARGE SCALE GENOMIC DNA]</scope>
    <source>
        <strain evidence="6">ATCC 43989 / DSM 5975 / JCM 20966 / LMG 6465 / NBRC 14845 / NCIMB 13405 / ORS 571</strain>
    </source>
</reference>
<dbReference type="InterPro" id="IPR001034">
    <property type="entry name" value="DeoR_HTH"/>
</dbReference>
<dbReference type="KEGG" id="azc:AZC_2738"/>
<dbReference type="EMBL" id="AP009384">
    <property type="protein sequence ID" value="BAF88736.1"/>
    <property type="molecule type" value="Genomic_DNA"/>
</dbReference>
<dbReference type="PRINTS" id="PR00037">
    <property type="entry name" value="HTHLACR"/>
</dbReference>
<dbReference type="PANTHER" id="PTHR30363">
    <property type="entry name" value="HTH-TYPE TRANSCRIPTIONAL REGULATOR SRLR-RELATED"/>
    <property type="match status" value="1"/>
</dbReference>
<keyword evidence="3" id="KW-0804">Transcription</keyword>
<dbReference type="Pfam" id="PF08220">
    <property type="entry name" value="HTH_DeoR"/>
    <property type="match status" value="1"/>
</dbReference>
<dbReference type="Gene3D" id="3.40.50.1360">
    <property type="match status" value="1"/>
</dbReference>
<evidence type="ECO:0000256" key="3">
    <source>
        <dbReference type="ARBA" id="ARBA00023163"/>
    </source>
</evidence>
<evidence type="ECO:0000313" key="6">
    <source>
        <dbReference type="Proteomes" id="UP000000270"/>
    </source>
</evidence>